<keyword evidence="2" id="KW-1185">Reference proteome</keyword>
<accession>A0A7V8NNH6</accession>
<sequence length="94" mass="10191">MSANYTADLRTRVEPCVFGGTPDCSQCGCMASTGLHWIRNVKAVGRLKVGDFVGASIRIGSLVNRLQGKSYHPSRWSSRGAQLATARDLVHIKT</sequence>
<dbReference type="AlphaFoldDB" id="A0A7V8NNH6"/>
<gene>
    <name evidence="1" type="ORF">HRJ53_06080</name>
</gene>
<evidence type="ECO:0000313" key="2">
    <source>
        <dbReference type="Proteomes" id="UP000567293"/>
    </source>
</evidence>
<dbReference type="EMBL" id="JACDQQ010000603">
    <property type="protein sequence ID" value="MBA0084543.1"/>
    <property type="molecule type" value="Genomic_DNA"/>
</dbReference>
<proteinExistence type="predicted"/>
<dbReference type="Proteomes" id="UP000567293">
    <property type="component" value="Unassembled WGS sequence"/>
</dbReference>
<reference evidence="1" key="1">
    <citation type="submission" date="2020-06" db="EMBL/GenBank/DDBJ databases">
        <title>Legume-microbial interactions unlock mineral nutrients during tropical forest succession.</title>
        <authorList>
            <person name="Epihov D.Z."/>
        </authorList>
    </citation>
    <scope>NUCLEOTIDE SEQUENCE [LARGE SCALE GENOMIC DNA]</scope>
    <source>
        <strain evidence="1">Pan2503</strain>
    </source>
</reference>
<evidence type="ECO:0000313" key="1">
    <source>
        <dbReference type="EMBL" id="MBA0084543.1"/>
    </source>
</evidence>
<protein>
    <submittedName>
        <fullName evidence="1">Uncharacterized protein</fullName>
    </submittedName>
</protein>
<organism evidence="1 2">
    <name type="scientific">Candidatus Acidiferrum panamense</name>
    <dbReference type="NCBI Taxonomy" id="2741543"/>
    <lineage>
        <taxon>Bacteria</taxon>
        <taxon>Pseudomonadati</taxon>
        <taxon>Acidobacteriota</taxon>
        <taxon>Terriglobia</taxon>
        <taxon>Candidatus Acidiferrales</taxon>
        <taxon>Candidatus Acidiferrum</taxon>
    </lineage>
</organism>
<name>A0A7V8NNH6_9BACT</name>
<comment type="caution">
    <text evidence="1">The sequence shown here is derived from an EMBL/GenBank/DDBJ whole genome shotgun (WGS) entry which is preliminary data.</text>
</comment>